<name>A0A4T0WWD2_9ASCO</name>
<proteinExistence type="predicted"/>
<comment type="subcellular location">
    <subcellularLocation>
        <location evidence="2">Endoplasmic reticulum lumen</location>
    </subcellularLocation>
</comment>
<dbReference type="InterPro" id="IPR009448">
    <property type="entry name" value="UDP-g_GGtrans"/>
</dbReference>
<dbReference type="SUPFAM" id="SSF53448">
    <property type="entry name" value="Nucleotide-diphospho-sugar transferases"/>
    <property type="match status" value="1"/>
</dbReference>
<evidence type="ECO:0000256" key="3">
    <source>
        <dbReference type="ARBA" id="ARBA00022729"/>
    </source>
</evidence>
<dbReference type="EMBL" id="SELW01000653">
    <property type="protein sequence ID" value="TID15424.1"/>
    <property type="molecule type" value="Genomic_DNA"/>
</dbReference>
<dbReference type="STRING" id="52247.A0A4T0WWD2"/>
<dbReference type="PANTHER" id="PTHR11226:SF0">
    <property type="entry name" value="UDP-GLUCOSE:GLYCOPROTEIN GLUCOSYLTRANSFERASE"/>
    <property type="match status" value="1"/>
</dbReference>
<dbReference type="GO" id="GO:0003980">
    <property type="term" value="F:UDP-glucose:glycoprotein glucosyltransferase activity"/>
    <property type="evidence" value="ECO:0007669"/>
    <property type="project" value="InterPro"/>
</dbReference>
<evidence type="ECO:0000313" key="11">
    <source>
        <dbReference type="Proteomes" id="UP000307173"/>
    </source>
</evidence>
<reference evidence="10 11" key="1">
    <citation type="journal article" date="2019" name="Front. Genet.">
        <title>Whole-Genome Sequencing of the Opportunistic Yeast Pathogen Candida inconspicua Uncovers Its Hybrid Origin.</title>
        <authorList>
            <person name="Mixao V."/>
            <person name="Hansen A.P."/>
            <person name="Saus E."/>
            <person name="Boekhout T."/>
            <person name="Lass-Florl C."/>
            <person name="Gabaldon T."/>
        </authorList>
    </citation>
    <scope>NUCLEOTIDE SEQUENCE [LARGE SCALE GENOMIC DNA]</scope>
    <source>
        <strain evidence="10 11">CBS 180</strain>
    </source>
</reference>
<keyword evidence="5" id="KW-0325">Glycoprotein</keyword>
<evidence type="ECO:0000256" key="2">
    <source>
        <dbReference type="ARBA" id="ARBA00004319"/>
    </source>
</evidence>
<dbReference type="GO" id="GO:0018279">
    <property type="term" value="P:protein N-linked glycosylation via asparagine"/>
    <property type="evidence" value="ECO:0007669"/>
    <property type="project" value="TreeGrafter"/>
</dbReference>
<keyword evidence="11" id="KW-1185">Reference proteome</keyword>
<dbReference type="Gene3D" id="3.90.550.10">
    <property type="entry name" value="Spore Coat Polysaccharide Biosynthesis Protein SpsA, Chain A"/>
    <property type="match status" value="1"/>
</dbReference>
<dbReference type="InterPro" id="IPR040497">
    <property type="entry name" value="Glyco_transf_24"/>
</dbReference>
<gene>
    <name evidence="10" type="ORF">CANINC_004389</name>
</gene>
<dbReference type="InterPro" id="IPR029044">
    <property type="entry name" value="Nucleotide-diphossugar_trans"/>
</dbReference>
<accession>A0A4T0WWD2</accession>
<evidence type="ECO:0000256" key="5">
    <source>
        <dbReference type="ARBA" id="ARBA00023180"/>
    </source>
</evidence>
<evidence type="ECO:0000256" key="4">
    <source>
        <dbReference type="ARBA" id="ARBA00022824"/>
    </source>
</evidence>
<evidence type="ECO:0000259" key="7">
    <source>
        <dbReference type="Pfam" id="PF18400"/>
    </source>
</evidence>
<dbReference type="GO" id="GO:0005788">
    <property type="term" value="C:endoplasmic reticulum lumen"/>
    <property type="evidence" value="ECO:0007669"/>
    <property type="project" value="UniProtKB-SubCell"/>
</dbReference>
<dbReference type="OrthoDB" id="27683at2759"/>
<dbReference type="UniPathway" id="UPA00378"/>
<evidence type="ECO:0000256" key="6">
    <source>
        <dbReference type="SAM" id="SignalP"/>
    </source>
</evidence>
<dbReference type="GO" id="GO:0036503">
    <property type="term" value="P:ERAD pathway"/>
    <property type="evidence" value="ECO:0007669"/>
    <property type="project" value="TreeGrafter"/>
</dbReference>
<comment type="caution">
    <text evidence="10">The sequence shown here is derived from an EMBL/GenBank/DDBJ whole genome shotgun (WGS) entry which is preliminary data.</text>
</comment>
<dbReference type="Proteomes" id="UP000307173">
    <property type="component" value="Unassembled WGS sequence"/>
</dbReference>
<keyword evidence="3 6" id="KW-0732">Signal</keyword>
<dbReference type="PANTHER" id="PTHR11226">
    <property type="entry name" value="UDP-GLUCOSE GLYCOPROTEIN:GLUCOSYLTRANSFERASE"/>
    <property type="match status" value="1"/>
</dbReference>
<dbReference type="InterPro" id="IPR040693">
    <property type="entry name" value="UGGT_TRXL_1"/>
</dbReference>
<comment type="cofactor">
    <cofactor evidence="1">
        <name>Ca(2+)</name>
        <dbReference type="ChEBI" id="CHEBI:29108"/>
    </cofactor>
</comment>
<evidence type="ECO:0000313" key="10">
    <source>
        <dbReference type="EMBL" id="TID15424.1"/>
    </source>
</evidence>
<feature type="domain" description="UGGT thioredoxin-like" evidence="7">
    <location>
        <begin position="34"/>
        <end position="222"/>
    </location>
</feature>
<feature type="domain" description="UGGT thioredoxin-like" evidence="8">
    <location>
        <begin position="363"/>
        <end position="585"/>
    </location>
</feature>
<protein>
    <submittedName>
        <fullName evidence="10">Uncharacterized protein</fullName>
    </submittedName>
</protein>
<evidence type="ECO:0000259" key="8">
    <source>
        <dbReference type="Pfam" id="PF18402"/>
    </source>
</evidence>
<feature type="signal peptide" evidence="6">
    <location>
        <begin position="1"/>
        <end position="21"/>
    </location>
</feature>
<dbReference type="Pfam" id="PF18400">
    <property type="entry name" value="Thioredoxin_12"/>
    <property type="match status" value="1"/>
</dbReference>
<sequence>MIYFACVVSLILVWTSSIVNCQNISFSLQANWSKTPFKLNVLEAVSDVDNSLYEPLVLKLLGIDFDIDNNEYNIIEEFNELDDAAFYLYAKDLLNSDYKKFVVDMKIANVLNSPRIQAQVDYYNSNIKSGHKCNQDAFIVEPIGTNVYCDKDAAFMLQNHDNNMLFTDFKLSFDRMLGSHVTNKTYFIYGDFRDEYFRVMFFNMYQFVHSGKINLVWRYVDAHPSLAPEILSGYSVDVIAAEHHFTAAEDVRRHVINQLLENKFSILRNVPAETLQHYAETGIFNTADNQTEFNVEKGIYINDAKLEGYDFLNLIEIIGKEILVQEVFRKVNIDLKDSLKSLKSFTGNLSNDIEQYEQRYQIFKSPAIAFLNDIEKEPRYSKLENDDSVYRERFVIDDLPKMKQNIHQVIFIIDITQPEQINKLLEFYDVVFNNYLPIQVGVVPVVDSNRNGNMEGISKLYGTRDNLGRSKTHSYLLMLQRFLYSYRKVYERIFDEIMFPDATEDSLNSMILELKQLSESYELNVEHPLINVNGVFFELNDYESIFRQINRDSFYLHSSLMDGKIPHSIKMKSFLRRDSISLRNENVFPSNFEIVKSQILLPPNLEDFGVWIQSGLLGITKPQHDHETPITFNLIGSFENADFVQQVKEALTLVKHCSGIRLNIFDGSFSENFKYLMTISQLEEQIEYLQNEKVEKPEIRRIVENKPFSQYVKAFNIKDEDINSYIVISGRKIKLNRILNSNQLISLACYERLHRLRPIWQHYRAFLTLSKDVDIYTNFELFSWAISYSSYNMNNRNNLPFIDKADIHIDSDTELINIKLVTDLSTTSQEWFHVIELMKELDFVSVDIYFMTSTKFEESPLTWSKHHMGINPLGPKNVIEFDDLPQAYEVDVKTPSSWIISTLSSNSTHITYELRNLVVDAYLKDSEGNPMMNIPVGLLSDDQEIIEAYYSIPEDGYVQLKTSPGQWKIELEHGSDASILFDLRRKVFETIGFEREARYVSLKRKKHFVNISFNSLQPNASILERVYFKAQHLLHRRQETITADVNIFSIPTGTCEQKRLLYMIASVMKHTSSVVKFWIYDELLSAETKNHIEVLSKKLDFRYEYVYYQWPSWLPRPENKKQRAWGIQHLFLDTIFPTHVEKIVIISPIQIIKDNVMNLNKHTGDGNAIALSSISPSDIPESVNRDNILKQVFGSRKRVYVGNVAVVDLNTFRIEGIGAQLRQYFVGSYTDIMNSTNIVNTNQLYENIEAHQVPSSWLWCNGMSEFNLLDYLKDQEFGSDSINDFQFADEIMERQTLQEEIDKILNSNLLDDDVINHDEL</sequence>
<keyword evidence="4" id="KW-0256">Endoplasmic reticulum</keyword>
<dbReference type="Pfam" id="PF18404">
    <property type="entry name" value="Glyco_transf_24"/>
    <property type="match status" value="1"/>
</dbReference>
<feature type="domain" description="Glucosyltransferase 24 catalytic" evidence="9">
    <location>
        <begin position="1045"/>
        <end position="1265"/>
    </location>
</feature>
<organism evidence="10 11">
    <name type="scientific">Pichia inconspicua</name>
    <dbReference type="NCBI Taxonomy" id="52247"/>
    <lineage>
        <taxon>Eukaryota</taxon>
        <taxon>Fungi</taxon>
        <taxon>Dikarya</taxon>
        <taxon>Ascomycota</taxon>
        <taxon>Saccharomycotina</taxon>
        <taxon>Pichiomycetes</taxon>
        <taxon>Pichiales</taxon>
        <taxon>Pichiaceae</taxon>
        <taxon>Pichia</taxon>
    </lineage>
</organism>
<dbReference type="GO" id="GO:0051082">
    <property type="term" value="F:unfolded protein binding"/>
    <property type="evidence" value="ECO:0007669"/>
    <property type="project" value="TreeGrafter"/>
</dbReference>
<evidence type="ECO:0000259" key="9">
    <source>
        <dbReference type="Pfam" id="PF18404"/>
    </source>
</evidence>
<evidence type="ECO:0000256" key="1">
    <source>
        <dbReference type="ARBA" id="ARBA00001913"/>
    </source>
</evidence>
<feature type="chain" id="PRO_5020524940" evidence="6">
    <location>
        <begin position="22"/>
        <end position="1320"/>
    </location>
</feature>
<dbReference type="Pfam" id="PF18402">
    <property type="entry name" value="Thioredoxin_14"/>
    <property type="match status" value="1"/>
</dbReference>
<dbReference type="InterPro" id="IPR040692">
    <property type="entry name" value="UGGT_TRXL_3"/>
</dbReference>